<name>A0A917ZPY9_9GAMM</name>
<dbReference type="InterPro" id="IPR001926">
    <property type="entry name" value="TrpB-like_PALP"/>
</dbReference>
<evidence type="ECO:0000256" key="4">
    <source>
        <dbReference type="HAMAP-Rule" id="MF_01030"/>
    </source>
</evidence>
<comment type="caution">
    <text evidence="6">The sequence shown here is derived from an EMBL/GenBank/DDBJ whole genome shotgun (WGS) entry which is preliminary data.</text>
</comment>
<keyword evidence="3 4" id="KW-0456">Lyase</keyword>
<evidence type="ECO:0000313" key="6">
    <source>
        <dbReference type="EMBL" id="GGO87316.1"/>
    </source>
</evidence>
<dbReference type="GO" id="GO:0016836">
    <property type="term" value="F:hydro-lyase activity"/>
    <property type="evidence" value="ECO:0007669"/>
    <property type="project" value="UniProtKB-UniRule"/>
</dbReference>
<dbReference type="NCBIfam" id="TIGR02035">
    <property type="entry name" value="D_Ser_am_lyase"/>
    <property type="match status" value="1"/>
</dbReference>
<gene>
    <name evidence="4 6" type="primary">dsdA</name>
    <name evidence="6" type="ORF">GCM10011348_40220</name>
</gene>
<dbReference type="NCBIfam" id="NF002823">
    <property type="entry name" value="PRK02991.1"/>
    <property type="match status" value="1"/>
</dbReference>
<proteinExistence type="inferred from homology"/>
<dbReference type="PANTHER" id="PTHR48078">
    <property type="entry name" value="THREONINE DEHYDRATASE, MITOCHONDRIAL-RELATED"/>
    <property type="match status" value="1"/>
</dbReference>
<feature type="modified residue" description="N6-(pyridoxal phosphate)lysine" evidence="4">
    <location>
        <position position="22"/>
    </location>
</feature>
<dbReference type="SUPFAM" id="SSF53686">
    <property type="entry name" value="Tryptophan synthase beta subunit-like PLP-dependent enzymes"/>
    <property type="match status" value="1"/>
</dbReference>
<evidence type="ECO:0000259" key="5">
    <source>
        <dbReference type="Pfam" id="PF00291"/>
    </source>
</evidence>
<dbReference type="Pfam" id="PF00291">
    <property type="entry name" value="PALP"/>
    <property type="match status" value="1"/>
</dbReference>
<dbReference type="InterPro" id="IPR050147">
    <property type="entry name" value="Ser/Thr_Dehydratase"/>
</dbReference>
<sequence length="354" mass="38214">MGITGRLLLKADHALPIAGSVKARGGFHEVLCHAEQLALSAGLLRDIADDYRRLASDEARRLFGKHSLVVASTGNLGLSIGMIGAALGFRTQVHMSSDAKAWKKKRLRDRGVEVIEHESDYSAAVASGRAATAADPLGYFVDDENSPRLFFGYAVAALRLKRQLDEAGIRVDADHPLLVYIPCGVGGAPGGICYGLRRLFGDAVHCYFAEPVAAPSVLLGLLDPAIPSVYDIGLDCRTEADGLAVGRASEWVCERVRADVDGVFTVSDESLFRDLYRLHRAENIAVEPSAAAGIQGPARLMHEIAEQRGSPALQGHLGRVTHIVWSTGGRLVPDVEFEKFLKRAEIALKETNYH</sequence>
<evidence type="ECO:0000256" key="3">
    <source>
        <dbReference type="ARBA" id="ARBA00023239"/>
    </source>
</evidence>
<dbReference type="Proteomes" id="UP000599578">
    <property type="component" value="Unassembled WGS sequence"/>
</dbReference>
<dbReference type="EC" id="4.3.1.18" evidence="4"/>
<dbReference type="Gene3D" id="3.40.50.1100">
    <property type="match status" value="2"/>
</dbReference>
<dbReference type="InterPro" id="IPR011780">
    <property type="entry name" value="D_Ser_am_lyase"/>
</dbReference>
<comment type="catalytic activity">
    <reaction evidence="4">
        <text>D-serine = pyruvate + NH4(+)</text>
        <dbReference type="Rhea" id="RHEA:13977"/>
        <dbReference type="ChEBI" id="CHEBI:15361"/>
        <dbReference type="ChEBI" id="CHEBI:28938"/>
        <dbReference type="ChEBI" id="CHEBI:35247"/>
        <dbReference type="EC" id="4.3.1.18"/>
    </reaction>
</comment>
<evidence type="ECO:0000256" key="1">
    <source>
        <dbReference type="ARBA" id="ARBA00001933"/>
    </source>
</evidence>
<protein>
    <recommendedName>
        <fullName evidence="4">Probable D-serine dehydratase</fullName>
        <ecNumber evidence="4">4.3.1.18</ecNumber>
    </recommendedName>
    <alternativeName>
        <fullName evidence="4">D-serine deaminase</fullName>
        <shortName evidence="4">DSD</shortName>
    </alternativeName>
</protein>
<evidence type="ECO:0000256" key="2">
    <source>
        <dbReference type="ARBA" id="ARBA00022898"/>
    </source>
</evidence>
<dbReference type="GO" id="GO:0009097">
    <property type="term" value="P:isoleucine biosynthetic process"/>
    <property type="evidence" value="ECO:0007669"/>
    <property type="project" value="TreeGrafter"/>
</dbReference>
<accession>A0A917ZPY9</accession>
<keyword evidence="7" id="KW-1185">Reference proteome</keyword>
<organism evidence="6 7">
    <name type="scientific">Marinobacterium nitratireducens</name>
    <dbReference type="NCBI Taxonomy" id="518897"/>
    <lineage>
        <taxon>Bacteria</taxon>
        <taxon>Pseudomonadati</taxon>
        <taxon>Pseudomonadota</taxon>
        <taxon>Gammaproteobacteria</taxon>
        <taxon>Oceanospirillales</taxon>
        <taxon>Oceanospirillaceae</taxon>
        <taxon>Marinobacterium</taxon>
    </lineage>
</organism>
<evidence type="ECO:0000313" key="7">
    <source>
        <dbReference type="Proteomes" id="UP000599578"/>
    </source>
</evidence>
<feature type="domain" description="Tryptophan synthase beta chain-like PALP" evidence="5">
    <location>
        <begin position="5"/>
        <end position="307"/>
    </location>
</feature>
<dbReference type="GO" id="GO:0008721">
    <property type="term" value="F:D-serine ammonia-lyase activity"/>
    <property type="evidence" value="ECO:0007669"/>
    <property type="project" value="UniProtKB-EC"/>
</dbReference>
<dbReference type="GO" id="GO:0030170">
    <property type="term" value="F:pyridoxal phosphate binding"/>
    <property type="evidence" value="ECO:0007669"/>
    <property type="project" value="InterPro"/>
</dbReference>
<comment type="similarity">
    <text evidence="4">Belongs to the serine/threonine dehydratase family. DsdA subfamily.</text>
</comment>
<dbReference type="EMBL" id="BMLT01000012">
    <property type="protein sequence ID" value="GGO87316.1"/>
    <property type="molecule type" value="Genomic_DNA"/>
</dbReference>
<dbReference type="InterPro" id="IPR036052">
    <property type="entry name" value="TrpB-like_PALP_sf"/>
</dbReference>
<dbReference type="AlphaFoldDB" id="A0A917ZPY9"/>
<dbReference type="HAMAP" id="MF_01030">
    <property type="entry name" value="D_Ser_dehydrat"/>
    <property type="match status" value="1"/>
</dbReference>
<keyword evidence="2 4" id="KW-0663">Pyridoxal phosphate</keyword>
<dbReference type="PANTHER" id="PTHR48078:SF9">
    <property type="entry name" value="D-SERINE DEHYDRATASE"/>
    <property type="match status" value="1"/>
</dbReference>
<comment type="cofactor">
    <cofactor evidence="1 4">
        <name>pyridoxal 5'-phosphate</name>
        <dbReference type="ChEBI" id="CHEBI:597326"/>
    </cofactor>
</comment>
<dbReference type="GO" id="GO:0036088">
    <property type="term" value="P:D-serine catabolic process"/>
    <property type="evidence" value="ECO:0007669"/>
    <property type="project" value="TreeGrafter"/>
</dbReference>
<reference evidence="6 7" key="1">
    <citation type="journal article" date="2014" name="Int. J. Syst. Evol. Microbiol.">
        <title>Complete genome sequence of Corynebacterium casei LMG S-19264T (=DSM 44701T), isolated from a smear-ripened cheese.</title>
        <authorList>
            <consortium name="US DOE Joint Genome Institute (JGI-PGF)"/>
            <person name="Walter F."/>
            <person name="Albersmeier A."/>
            <person name="Kalinowski J."/>
            <person name="Ruckert C."/>
        </authorList>
    </citation>
    <scope>NUCLEOTIDE SEQUENCE [LARGE SCALE GENOMIC DNA]</scope>
    <source>
        <strain evidence="6 7">CGMCC 1.7286</strain>
    </source>
</reference>